<dbReference type="SMART" id="SM00184">
    <property type="entry name" value="RING"/>
    <property type="match status" value="1"/>
</dbReference>
<evidence type="ECO:0000259" key="6">
    <source>
        <dbReference type="PROSITE" id="PS50089"/>
    </source>
</evidence>
<dbReference type="AlphaFoldDB" id="A0A9W7GB62"/>
<evidence type="ECO:0000256" key="3">
    <source>
        <dbReference type="ARBA" id="ARBA00022833"/>
    </source>
</evidence>
<dbReference type="PANTHER" id="PTHR45931">
    <property type="entry name" value="SI:CH211-59O9.10"/>
    <property type="match status" value="1"/>
</dbReference>
<feature type="domain" description="RING-type" evidence="6">
    <location>
        <begin position="77"/>
        <end position="118"/>
    </location>
</feature>
<sequence>MFGSMGLPSPFGPMGVEGIEQMLSGFGLAVDGLGGMTYEDLLDRFGDGSVDNSCSQSTIDSIPIVPLTEALASGKNCVICLEDFEEGSKAKKLGCGHYFHPECIDRWLKISGTCPMCKEVVRGREEEGGEGGEGAGAGGGEGGEA</sequence>
<dbReference type="PROSITE" id="PS50089">
    <property type="entry name" value="ZF_RING_2"/>
    <property type="match status" value="1"/>
</dbReference>
<feature type="region of interest" description="Disordered" evidence="5">
    <location>
        <begin position="125"/>
        <end position="145"/>
    </location>
</feature>
<evidence type="ECO:0000256" key="4">
    <source>
        <dbReference type="PROSITE-ProRule" id="PRU00175"/>
    </source>
</evidence>
<reference evidence="8" key="1">
    <citation type="journal article" date="2023" name="Commun. Biol.">
        <title>Genome analysis of Parmales, the sister group of diatoms, reveals the evolutionary specialization of diatoms from phago-mixotrophs to photoautotrophs.</title>
        <authorList>
            <person name="Ban H."/>
            <person name="Sato S."/>
            <person name="Yoshikawa S."/>
            <person name="Yamada K."/>
            <person name="Nakamura Y."/>
            <person name="Ichinomiya M."/>
            <person name="Sato N."/>
            <person name="Blanc-Mathieu R."/>
            <person name="Endo H."/>
            <person name="Kuwata A."/>
            <person name="Ogata H."/>
        </authorList>
    </citation>
    <scope>NUCLEOTIDE SEQUENCE [LARGE SCALE GENOMIC DNA]</scope>
</reference>
<dbReference type="GO" id="GO:0008270">
    <property type="term" value="F:zinc ion binding"/>
    <property type="evidence" value="ECO:0007669"/>
    <property type="project" value="UniProtKB-KW"/>
</dbReference>
<dbReference type="InterPro" id="IPR011016">
    <property type="entry name" value="Znf_RING-CH"/>
</dbReference>
<gene>
    <name evidence="7" type="ORF">TrCOL_g4265</name>
</gene>
<dbReference type="InterPro" id="IPR051834">
    <property type="entry name" value="RING_finger_E3_ligase"/>
</dbReference>
<dbReference type="Proteomes" id="UP001165065">
    <property type="component" value="Unassembled WGS sequence"/>
</dbReference>
<dbReference type="GO" id="GO:0061630">
    <property type="term" value="F:ubiquitin protein ligase activity"/>
    <property type="evidence" value="ECO:0007669"/>
    <property type="project" value="TreeGrafter"/>
</dbReference>
<name>A0A9W7GB62_9STRA</name>
<dbReference type="PANTHER" id="PTHR45931:SF3">
    <property type="entry name" value="RING ZINC FINGER-CONTAINING PROTEIN"/>
    <property type="match status" value="1"/>
</dbReference>
<evidence type="ECO:0000313" key="8">
    <source>
        <dbReference type="Proteomes" id="UP001165065"/>
    </source>
</evidence>
<dbReference type="InterPro" id="IPR001841">
    <property type="entry name" value="Znf_RING"/>
</dbReference>
<dbReference type="SUPFAM" id="SSF57850">
    <property type="entry name" value="RING/U-box"/>
    <property type="match status" value="1"/>
</dbReference>
<dbReference type="GO" id="GO:0005634">
    <property type="term" value="C:nucleus"/>
    <property type="evidence" value="ECO:0007669"/>
    <property type="project" value="TreeGrafter"/>
</dbReference>
<organism evidence="7 8">
    <name type="scientific">Triparma columacea</name>
    <dbReference type="NCBI Taxonomy" id="722753"/>
    <lineage>
        <taxon>Eukaryota</taxon>
        <taxon>Sar</taxon>
        <taxon>Stramenopiles</taxon>
        <taxon>Ochrophyta</taxon>
        <taxon>Bolidophyceae</taxon>
        <taxon>Parmales</taxon>
        <taxon>Triparmaceae</taxon>
        <taxon>Triparma</taxon>
    </lineage>
</organism>
<accession>A0A9W7GB62</accession>
<dbReference type="Pfam" id="PF13639">
    <property type="entry name" value="zf-RING_2"/>
    <property type="match status" value="1"/>
</dbReference>
<comment type="caution">
    <text evidence="7">The sequence shown here is derived from an EMBL/GenBank/DDBJ whole genome shotgun (WGS) entry which is preliminary data.</text>
</comment>
<dbReference type="Gene3D" id="3.30.40.10">
    <property type="entry name" value="Zinc/RING finger domain, C3HC4 (zinc finger)"/>
    <property type="match status" value="1"/>
</dbReference>
<evidence type="ECO:0000313" key="7">
    <source>
        <dbReference type="EMBL" id="GMI39902.1"/>
    </source>
</evidence>
<dbReference type="SMART" id="SM00744">
    <property type="entry name" value="RINGv"/>
    <property type="match status" value="1"/>
</dbReference>
<evidence type="ECO:0000256" key="2">
    <source>
        <dbReference type="ARBA" id="ARBA00022771"/>
    </source>
</evidence>
<proteinExistence type="predicted"/>
<dbReference type="GO" id="GO:0006511">
    <property type="term" value="P:ubiquitin-dependent protein catabolic process"/>
    <property type="evidence" value="ECO:0007669"/>
    <property type="project" value="TreeGrafter"/>
</dbReference>
<keyword evidence="3" id="KW-0862">Zinc</keyword>
<dbReference type="OrthoDB" id="272091at2759"/>
<evidence type="ECO:0000256" key="5">
    <source>
        <dbReference type="SAM" id="MobiDB-lite"/>
    </source>
</evidence>
<keyword evidence="1" id="KW-0479">Metal-binding</keyword>
<feature type="compositionally biased region" description="Gly residues" evidence="5">
    <location>
        <begin position="131"/>
        <end position="145"/>
    </location>
</feature>
<dbReference type="EMBL" id="BRYA01000114">
    <property type="protein sequence ID" value="GMI39902.1"/>
    <property type="molecule type" value="Genomic_DNA"/>
</dbReference>
<evidence type="ECO:0000256" key="1">
    <source>
        <dbReference type="ARBA" id="ARBA00022723"/>
    </source>
</evidence>
<keyword evidence="8" id="KW-1185">Reference proteome</keyword>
<keyword evidence="2 4" id="KW-0863">Zinc-finger</keyword>
<dbReference type="InterPro" id="IPR013083">
    <property type="entry name" value="Znf_RING/FYVE/PHD"/>
</dbReference>
<protein>
    <recommendedName>
        <fullName evidence="6">RING-type domain-containing protein</fullName>
    </recommendedName>
</protein>